<dbReference type="GO" id="GO:0006412">
    <property type="term" value="P:translation"/>
    <property type="evidence" value="ECO:0007669"/>
    <property type="project" value="UniProtKB-UniRule"/>
</dbReference>
<dbReference type="AlphaFoldDB" id="A0A0G0V2N4"/>
<name>A0A0G0V2N4_9BACT</name>
<protein>
    <recommendedName>
        <fullName evidence="10">Aspartyl/glutamyl-tRNA(Asn/Gln) amidotransferase subunit B</fullName>
        <shortName evidence="10">Asp/Glu-ADT subunit B</shortName>
        <ecNumber evidence="10">6.3.5.-</ecNumber>
    </recommendedName>
</protein>
<dbReference type="PATRIC" id="fig|1618474.3.peg.576"/>
<dbReference type="Pfam" id="PF02934">
    <property type="entry name" value="GatB_N"/>
    <property type="match status" value="1"/>
</dbReference>
<evidence type="ECO:0000256" key="8">
    <source>
        <dbReference type="ARBA" id="ARBA00047380"/>
    </source>
</evidence>
<dbReference type="GO" id="GO:0070681">
    <property type="term" value="P:glutaminyl-tRNAGln biosynthesis via transamidation"/>
    <property type="evidence" value="ECO:0007669"/>
    <property type="project" value="TreeGrafter"/>
</dbReference>
<evidence type="ECO:0000256" key="5">
    <source>
        <dbReference type="ARBA" id="ARBA00022840"/>
    </source>
</evidence>
<keyword evidence="5 10" id="KW-0067">ATP-binding</keyword>
<dbReference type="InterPro" id="IPR023168">
    <property type="entry name" value="GatB_Yqey_C_2"/>
</dbReference>
<accession>A0A0G0V2N4</accession>
<dbReference type="PANTHER" id="PTHR11659">
    <property type="entry name" value="GLUTAMYL-TRNA GLN AMIDOTRANSFERASE SUBUNIT B MITOCHONDRIAL AND PROKARYOTIC PET112-RELATED"/>
    <property type="match status" value="1"/>
</dbReference>
<dbReference type="InterPro" id="IPR003789">
    <property type="entry name" value="Asn/Gln_tRNA_amidoTrase-B-like"/>
</dbReference>
<gene>
    <name evidence="10" type="primary">gatB</name>
    <name evidence="12" type="ORF">UU41_C0015G0015</name>
</gene>
<dbReference type="Proteomes" id="UP000034961">
    <property type="component" value="Unassembled WGS sequence"/>
</dbReference>
<dbReference type="Pfam" id="PF02637">
    <property type="entry name" value="GatB_Yqey"/>
    <property type="match status" value="1"/>
</dbReference>
<keyword evidence="12" id="KW-0808">Transferase</keyword>
<evidence type="ECO:0000256" key="7">
    <source>
        <dbReference type="ARBA" id="ARBA00024799"/>
    </source>
</evidence>
<dbReference type="InterPro" id="IPR004413">
    <property type="entry name" value="GatB"/>
</dbReference>
<dbReference type="SMART" id="SM00845">
    <property type="entry name" value="GatB_Yqey"/>
    <property type="match status" value="1"/>
</dbReference>
<organism evidence="12 13">
    <name type="scientific">Candidatus Roizmanbacteria bacterium GW2011_GWA1_41_13</name>
    <dbReference type="NCBI Taxonomy" id="1618474"/>
    <lineage>
        <taxon>Bacteria</taxon>
        <taxon>Candidatus Roizmaniibacteriota</taxon>
    </lineage>
</organism>
<evidence type="ECO:0000256" key="6">
    <source>
        <dbReference type="ARBA" id="ARBA00022917"/>
    </source>
</evidence>
<comment type="catalytic activity">
    <reaction evidence="8 10">
        <text>L-aspartyl-tRNA(Asn) + L-glutamine + ATP + H2O = L-asparaginyl-tRNA(Asn) + L-glutamate + ADP + phosphate + 2 H(+)</text>
        <dbReference type="Rhea" id="RHEA:14513"/>
        <dbReference type="Rhea" id="RHEA-COMP:9674"/>
        <dbReference type="Rhea" id="RHEA-COMP:9677"/>
        <dbReference type="ChEBI" id="CHEBI:15377"/>
        <dbReference type="ChEBI" id="CHEBI:15378"/>
        <dbReference type="ChEBI" id="CHEBI:29985"/>
        <dbReference type="ChEBI" id="CHEBI:30616"/>
        <dbReference type="ChEBI" id="CHEBI:43474"/>
        <dbReference type="ChEBI" id="CHEBI:58359"/>
        <dbReference type="ChEBI" id="CHEBI:78515"/>
        <dbReference type="ChEBI" id="CHEBI:78516"/>
        <dbReference type="ChEBI" id="CHEBI:456216"/>
    </reaction>
</comment>
<sequence length="437" mass="49499">MKYELVLGLEIHLQLNTKAKMFCSCKNEPFGSKPNTHVCPICLGLPGAMPVPNKEAIEKAQIMAQTLGSNLREEIIFERKNYFYPDLPKAFQLTTPHYPVSESGTFKWTHLNEKKEISWREIHIEEDTAKSMHKNGKTWIDFNKSGVPLLEMVTEPDFKTIEDAVLFAKEVQKIAREIKASEADMEKGHMRLEANVSLRKKGQKGLPSYRVEIKNINSFTFMKNALSVEVERQTQALDKGETLYQETRGYNEDKKITFSQRSKEEAHDYRYFPEPDIPPIRFSKIEIKKMGENSFMLPEIKKEMLVKANIAVGNATIISSNPKMYNYTSEALDQAKGTIISGATITSMIVNKKVDINVVSPKEFVETLVKEKESIVTDDSQLSIWVDQAIADNPKAIDDIKKGKMAAIGVLIGSVMKYSKGTADVKKVHDLLQKKLT</sequence>
<dbReference type="InterPro" id="IPR017959">
    <property type="entry name" value="Asn/Gln-tRNA_amidoTrfase_suB/E"/>
</dbReference>
<evidence type="ECO:0000313" key="12">
    <source>
        <dbReference type="EMBL" id="KKR94001.1"/>
    </source>
</evidence>
<comment type="caution">
    <text evidence="12">The sequence shown here is derived from an EMBL/GenBank/DDBJ whole genome shotgun (WGS) entry which is preliminary data.</text>
</comment>
<evidence type="ECO:0000256" key="10">
    <source>
        <dbReference type="HAMAP-Rule" id="MF_00121"/>
    </source>
</evidence>
<dbReference type="NCBIfam" id="NF004012">
    <property type="entry name" value="PRK05477.1-2"/>
    <property type="match status" value="1"/>
</dbReference>
<feature type="domain" description="Asn/Gln amidotransferase" evidence="11">
    <location>
        <begin position="299"/>
        <end position="436"/>
    </location>
</feature>
<dbReference type="FunFam" id="1.10.10.410:FF:000001">
    <property type="entry name" value="Aspartyl/glutamyl-tRNA(Asn/Gln) amidotransferase subunit B"/>
    <property type="match status" value="1"/>
</dbReference>
<reference evidence="12 13" key="1">
    <citation type="journal article" date="2015" name="Nature">
        <title>rRNA introns, odd ribosomes, and small enigmatic genomes across a large radiation of phyla.</title>
        <authorList>
            <person name="Brown C.T."/>
            <person name="Hug L.A."/>
            <person name="Thomas B.C."/>
            <person name="Sharon I."/>
            <person name="Castelle C.J."/>
            <person name="Singh A."/>
            <person name="Wilkins M.J."/>
            <person name="Williams K.H."/>
            <person name="Banfield J.F."/>
        </authorList>
    </citation>
    <scope>NUCLEOTIDE SEQUENCE [LARGE SCALE GENOMIC DNA]</scope>
</reference>
<dbReference type="SUPFAM" id="SSF89095">
    <property type="entry name" value="GatB/YqeY motif"/>
    <property type="match status" value="1"/>
</dbReference>
<comment type="similarity">
    <text evidence="1 10">Belongs to the GatB/GatE family. GatB subfamily.</text>
</comment>
<dbReference type="Gene3D" id="1.10.10.410">
    <property type="match status" value="1"/>
</dbReference>
<evidence type="ECO:0000256" key="1">
    <source>
        <dbReference type="ARBA" id="ARBA00005306"/>
    </source>
</evidence>
<evidence type="ECO:0000256" key="9">
    <source>
        <dbReference type="ARBA" id="ARBA00047913"/>
    </source>
</evidence>
<dbReference type="HAMAP" id="MF_00121">
    <property type="entry name" value="GatB"/>
    <property type="match status" value="1"/>
</dbReference>
<evidence type="ECO:0000256" key="2">
    <source>
        <dbReference type="ARBA" id="ARBA00011123"/>
    </source>
</evidence>
<dbReference type="GO" id="GO:0050567">
    <property type="term" value="F:glutaminyl-tRNA synthase (glutamine-hydrolyzing) activity"/>
    <property type="evidence" value="ECO:0007669"/>
    <property type="project" value="UniProtKB-UniRule"/>
</dbReference>
<proteinExistence type="inferred from homology"/>
<dbReference type="SUPFAM" id="SSF55931">
    <property type="entry name" value="Glutamine synthetase/guanido kinase"/>
    <property type="match status" value="1"/>
</dbReference>
<evidence type="ECO:0000259" key="11">
    <source>
        <dbReference type="SMART" id="SM00845"/>
    </source>
</evidence>
<keyword evidence="3 10" id="KW-0436">Ligase</keyword>
<dbReference type="EC" id="6.3.5.-" evidence="10"/>
<comment type="catalytic activity">
    <reaction evidence="9 10">
        <text>L-glutamyl-tRNA(Gln) + L-glutamine + ATP + H2O = L-glutaminyl-tRNA(Gln) + L-glutamate + ADP + phosphate + H(+)</text>
        <dbReference type="Rhea" id="RHEA:17521"/>
        <dbReference type="Rhea" id="RHEA-COMP:9681"/>
        <dbReference type="Rhea" id="RHEA-COMP:9684"/>
        <dbReference type="ChEBI" id="CHEBI:15377"/>
        <dbReference type="ChEBI" id="CHEBI:15378"/>
        <dbReference type="ChEBI" id="CHEBI:29985"/>
        <dbReference type="ChEBI" id="CHEBI:30616"/>
        <dbReference type="ChEBI" id="CHEBI:43474"/>
        <dbReference type="ChEBI" id="CHEBI:58359"/>
        <dbReference type="ChEBI" id="CHEBI:78520"/>
        <dbReference type="ChEBI" id="CHEBI:78521"/>
        <dbReference type="ChEBI" id="CHEBI:456216"/>
    </reaction>
</comment>
<comment type="function">
    <text evidence="7 10">Allows the formation of correctly charged Asn-tRNA(Asn) or Gln-tRNA(Gln) through the transamidation of misacylated Asp-tRNA(Asn) or Glu-tRNA(Gln) in organisms which lack either or both of asparaginyl-tRNA or glutaminyl-tRNA synthetases. The reaction takes place in the presence of glutamine and ATP through an activated phospho-Asp-tRNA(Asn) or phospho-Glu-tRNA(Gln).</text>
</comment>
<comment type="subunit">
    <text evidence="2 10">Heterotrimer of A, B and C subunits.</text>
</comment>
<dbReference type="GO" id="GO:0016740">
    <property type="term" value="F:transferase activity"/>
    <property type="evidence" value="ECO:0007669"/>
    <property type="project" value="UniProtKB-KW"/>
</dbReference>
<evidence type="ECO:0000256" key="4">
    <source>
        <dbReference type="ARBA" id="ARBA00022741"/>
    </source>
</evidence>
<dbReference type="InterPro" id="IPR006075">
    <property type="entry name" value="Asn/Gln-tRNA_Trfase_suB/E_cat"/>
</dbReference>
<dbReference type="GO" id="GO:0005524">
    <property type="term" value="F:ATP binding"/>
    <property type="evidence" value="ECO:0007669"/>
    <property type="project" value="UniProtKB-KW"/>
</dbReference>
<dbReference type="GO" id="GO:0050566">
    <property type="term" value="F:asparaginyl-tRNA synthase (glutamine-hydrolyzing) activity"/>
    <property type="evidence" value="ECO:0007669"/>
    <property type="project" value="RHEA"/>
</dbReference>
<dbReference type="NCBIfam" id="TIGR00133">
    <property type="entry name" value="gatB"/>
    <property type="match status" value="1"/>
</dbReference>
<dbReference type="InterPro" id="IPR014746">
    <property type="entry name" value="Gln_synth/guanido_kin_cat_dom"/>
</dbReference>
<dbReference type="PANTHER" id="PTHR11659:SF0">
    <property type="entry name" value="GLUTAMYL-TRNA(GLN) AMIDOTRANSFERASE SUBUNIT B, MITOCHONDRIAL"/>
    <property type="match status" value="1"/>
</dbReference>
<evidence type="ECO:0000256" key="3">
    <source>
        <dbReference type="ARBA" id="ARBA00022598"/>
    </source>
</evidence>
<evidence type="ECO:0000313" key="13">
    <source>
        <dbReference type="Proteomes" id="UP000034961"/>
    </source>
</evidence>
<dbReference type="InterPro" id="IPR018027">
    <property type="entry name" value="Asn/Gln_amidotransferase"/>
</dbReference>
<keyword evidence="6 10" id="KW-0648">Protein biosynthesis</keyword>
<keyword evidence="4 10" id="KW-0547">Nucleotide-binding</keyword>
<dbReference type="EMBL" id="LCAN01000015">
    <property type="protein sequence ID" value="KKR94001.1"/>
    <property type="molecule type" value="Genomic_DNA"/>
</dbReference>